<feature type="signal peptide" evidence="1">
    <location>
        <begin position="1"/>
        <end position="23"/>
    </location>
</feature>
<feature type="chain" id="PRO_5046212961" description="Alpha/beta hydrolase" evidence="1">
    <location>
        <begin position="24"/>
        <end position="409"/>
    </location>
</feature>
<keyword evidence="3" id="KW-1185">Reference proteome</keyword>
<sequence>MPRVRRFLAVLLALVLAPMATRAERINWTPVGAEAAVAIELQAAPAPTSLEAPTSLALYLTGLPFDRVGTVNDATLIADLARDGHRVAVADFSALASSYHSIADFVPTLVALRADLQSKQLDFGPSVDLNRVFLVPAGCRLLTDVAFYAAPGRTLALDLIYPAEPAVPVGTVLEFSCDNANRMGNFSLNFCTDTLMPVAALAGHAAAMADHPVDAPYKGLDAMPESGYRAAAAVQVLRAATVERQLPLNDRIVSAGFSRGSGMALFLATTGHLGTFVDHGIAHGPSADVQGGIIMSGRFTYLDLLTDDPMIPRYEKAWGPIESAVRIWRGAGALDYLDPENPPPPLFLTITPNESPHALHQMTVLQKKLKQQRVPFVFVPEPAPRGHKMPVDADVTKSLIQYLRARLTR</sequence>
<keyword evidence="1" id="KW-0732">Signal</keyword>
<organism evidence="2 3">
    <name type="scientific">Actomonas aquatica</name>
    <dbReference type="NCBI Taxonomy" id="2866162"/>
    <lineage>
        <taxon>Bacteria</taxon>
        <taxon>Pseudomonadati</taxon>
        <taxon>Verrucomicrobiota</taxon>
        <taxon>Opitutia</taxon>
        <taxon>Opitutales</taxon>
        <taxon>Opitutaceae</taxon>
        <taxon>Actomonas</taxon>
    </lineage>
</organism>
<protein>
    <recommendedName>
        <fullName evidence="4">Alpha/beta hydrolase</fullName>
    </recommendedName>
</protein>
<evidence type="ECO:0000256" key="1">
    <source>
        <dbReference type="SAM" id="SignalP"/>
    </source>
</evidence>
<dbReference type="SUPFAM" id="SSF53474">
    <property type="entry name" value="alpha/beta-Hydrolases"/>
    <property type="match status" value="1"/>
</dbReference>
<accession>A0ABZ1C977</accession>
<dbReference type="Proteomes" id="UP000738431">
    <property type="component" value="Chromosome"/>
</dbReference>
<name>A0ABZ1C977_9BACT</name>
<dbReference type="InterPro" id="IPR029058">
    <property type="entry name" value="AB_hydrolase_fold"/>
</dbReference>
<dbReference type="RefSeq" id="WP_221028729.1">
    <property type="nucleotide sequence ID" value="NZ_CP139781.1"/>
</dbReference>
<dbReference type="EMBL" id="CP139781">
    <property type="protein sequence ID" value="WRQ88243.1"/>
    <property type="molecule type" value="Genomic_DNA"/>
</dbReference>
<proteinExistence type="predicted"/>
<evidence type="ECO:0000313" key="3">
    <source>
        <dbReference type="Proteomes" id="UP000738431"/>
    </source>
</evidence>
<dbReference type="Gene3D" id="3.40.50.1820">
    <property type="entry name" value="alpha/beta hydrolase"/>
    <property type="match status" value="1"/>
</dbReference>
<evidence type="ECO:0008006" key="4">
    <source>
        <dbReference type="Google" id="ProtNLM"/>
    </source>
</evidence>
<gene>
    <name evidence="2" type="ORF">K1X11_002415</name>
</gene>
<evidence type="ECO:0000313" key="2">
    <source>
        <dbReference type="EMBL" id="WRQ88243.1"/>
    </source>
</evidence>
<reference evidence="2 3" key="1">
    <citation type="submission" date="2023-12" db="EMBL/GenBank/DDBJ databases">
        <title>Description of an unclassified Opitutus bacterium of Verrucomicrobiota.</title>
        <authorList>
            <person name="Zhang D.-F."/>
        </authorList>
    </citation>
    <scope>NUCLEOTIDE SEQUENCE [LARGE SCALE GENOMIC DNA]</scope>
    <source>
        <strain evidence="2 3">WL0086</strain>
    </source>
</reference>